<keyword evidence="3" id="KW-1185">Reference proteome</keyword>
<proteinExistence type="predicted"/>
<sequence>MRNVVWPPPGIGGAACVGATRPVAAGQCSLVLRIAPSRALANSPAGFYRSAVGGGTLFASGPRTLGYVSPEDRGSTRHAGSGHISALSADVT</sequence>
<feature type="non-terminal residue" evidence="2">
    <location>
        <position position="92"/>
    </location>
</feature>
<gene>
    <name evidence="2" type="ORF">IPOD504_LOCUS12656</name>
</gene>
<evidence type="ECO:0000313" key="3">
    <source>
        <dbReference type="Proteomes" id="UP000837857"/>
    </source>
</evidence>
<evidence type="ECO:0000256" key="1">
    <source>
        <dbReference type="SAM" id="MobiDB-lite"/>
    </source>
</evidence>
<reference evidence="2" key="1">
    <citation type="submission" date="2022-03" db="EMBL/GenBank/DDBJ databases">
        <authorList>
            <person name="Martin H S."/>
        </authorList>
    </citation>
    <scope>NUCLEOTIDE SEQUENCE</scope>
</reference>
<organism evidence="2 3">
    <name type="scientific">Iphiclides podalirius</name>
    <name type="common">scarce swallowtail</name>
    <dbReference type="NCBI Taxonomy" id="110791"/>
    <lineage>
        <taxon>Eukaryota</taxon>
        <taxon>Metazoa</taxon>
        <taxon>Ecdysozoa</taxon>
        <taxon>Arthropoda</taxon>
        <taxon>Hexapoda</taxon>
        <taxon>Insecta</taxon>
        <taxon>Pterygota</taxon>
        <taxon>Neoptera</taxon>
        <taxon>Endopterygota</taxon>
        <taxon>Lepidoptera</taxon>
        <taxon>Glossata</taxon>
        <taxon>Ditrysia</taxon>
        <taxon>Papilionoidea</taxon>
        <taxon>Papilionidae</taxon>
        <taxon>Papilioninae</taxon>
        <taxon>Iphiclides</taxon>
    </lineage>
</organism>
<name>A0ABN8IR38_9NEOP</name>
<feature type="region of interest" description="Disordered" evidence="1">
    <location>
        <begin position="69"/>
        <end position="92"/>
    </location>
</feature>
<dbReference type="Proteomes" id="UP000837857">
    <property type="component" value="Chromosome 3"/>
</dbReference>
<accession>A0ABN8IR38</accession>
<protein>
    <submittedName>
        <fullName evidence="2">Uncharacterized protein</fullName>
    </submittedName>
</protein>
<dbReference type="EMBL" id="OW152815">
    <property type="protein sequence ID" value="CAH2063746.1"/>
    <property type="molecule type" value="Genomic_DNA"/>
</dbReference>
<evidence type="ECO:0000313" key="2">
    <source>
        <dbReference type="EMBL" id="CAH2063746.1"/>
    </source>
</evidence>
<dbReference type="PROSITE" id="PS51257">
    <property type="entry name" value="PROKAR_LIPOPROTEIN"/>
    <property type="match status" value="1"/>
</dbReference>